<organism evidence="1 2">
    <name type="scientific">Actinomadura rubteroloni</name>
    <dbReference type="NCBI Taxonomy" id="1926885"/>
    <lineage>
        <taxon>Bacteria</taxon>
        <taxon>Bacillati</taxon>
        <taxon>Actinomycetota</taxon>
        <taxon>Actinomycetes</taxon>
        <taxon>Streptosporangiales</taxon>
        <taxon>Thermomonosporaceae</taxon>
        <taxon>Actinomadura</taxon>
    </lineage>
</organism>
<dbReference type="AlphaFoldDB" id="A0A2P4UC46"/>
<sequence length="72" mass="7851">MAVTTERSAPVWVDVFLEDLAEHGYVARAARTAGVSCTAVARRGRRDPLFARALREAQGHAPESTAREVVFP</sequence>
<comment type="caution">
    <text evidence="1">The sequence shown here is derived from an EMBL/GenBank/DDBJ whole genome shotgun (WGS) entry which is preliminary data.</text>
</comment>
<reference evidence="1 2" key="1">
    <citation type="journal article" date="2017" name="Chemistry">
        <title>Isolation, Biosynthesis and Chemical Modifications of Rubterolones A-F: Rare Tropolone Alkaloids from Actinomadura sp. 5-2.</title>
        <authorList>
            <person name="Guo H."/>
            <person name="Benndorf R."/>
            <person name="Leichnitz D."/>
            <person name="Klassen J.L."/>
            <person name="Vollmers J."/>
            <person name="Gorls H."/>
            <person name="Steinacker M."/>
            <person name="Weigel C."/>
            <person name="Dahse H.M."/>
            <person name="Kaster A.K."/>
            <person name="de Beer Z.W."/>
            <person name="Poulsen M."/>
            <person name="Beemelmanns C."/>
        </authorList>
    </citation>
    <scope>NUCLEOTIDE SEQUENCE [LARGE SCALE GENOMIC DNA]</scope>
    <source>
        <strain evidence="1 2">5-2</strain>
    </source>
</reference>
<protein>
    <submittedName>
        <fullName evidence="1">Uncharacterized protein</fullName>
    </submittedName>
</protein>
<evidence type="ECO:0000313" key="1">
    <source>
        <dbReference type="EMBL" id="POM22623.1"/>
    </source>
</evidence>
<accession>A0A2P4UC46</accession>
<gene>
    <name evidence="1" type="ORF">BTM25_55730</name>
</gene>
<evidence type="ECO:0000313" key="2">
    <source>
        <dbReference type="Proteomes" id="UP000242367"/>
    </source>
</evidence>
<dbReference type="RefSeq" id="WP_103566497.1">
    <property type="nucleotide sequence ID" value="NZ_MTBP01000005.1"/>
</dbReference>
<dbReference type="EMBL" id="MTBP01000005">
    <property type="protein sequence ID" value="POM22623.1"/>
    <property type="molecule type" value="Genomic_DNA"/>
</dbReference>
<name>A0A2P4UC46_9ACTN</name>
<keyword evidence="2" id="KW-1185">Reference proteome</keyword>
<proteinExistence type="predicted"/>
<dbReference type="Proteomes" id="UP000242367">
    <property type="component" value="Unassembled WGS sequence"/>
</dbReference>